<dbReference type="GO" id="GO:0016538">
    <property type="term" value="F:cyclin-dependent protein serine/threonine kinase regulator activity"/>
    <property type="evidence" value="ECO:0007669"/>
    <property type="project" value="InterPro"/>
</dbReference>
<dbReference type="Pfam" id="PF00134">
    <property type="entry name" value="Cyclin_N"/>
    <property type="match status" value="1"/>
</dbReference>
<accession>A0AAF3FAZ4</accession>
<evidence type="ECO:0000313" key="5">
    <source>
        <dbReference type="WBParaSite" id="MBELARI_LOCUS21050"/>
    </source>
</evidence>
<dbReference type="InterPro" id="IPR036915">
    <property type="entry name" value="Cyclin-like_sf"/>
</dbReference>
<proteinExistence type="predicted"/>
<protein>
    <recommendedName>
        <fullName evidence="3">Cyclin N-terminal domain-containing protein</fullName>
    </recommendedName>
</protein>
<dbReference type="SUPFAM" id="SSF47954">
    <property type="entry name" value="Cyclin-like"/>
    <property type="match status" value="2"/>
</dbReference>
<sequence length="316" mass="35858">MNCDLVPIFAYSKKWVFKENYQPTTVYQGMPVNIELTHRRQAIDYIYKLQEILSKYGQLIPNVNVLISAVYLQRFYYVHSFYSVDAKQLAAASLFLACKTNDPCVPIGKLARAYWELNFPNTPGLPTSKLDDVTQIIVELEKALLLTLGFDIHVDLPHPVVLKMFMELSWTNVKDLKRLSYQFATDVICQTDLILRYTKEEIAVACIFSISSWMNFKIPVNEWWKQFVPMLEEDVLIVFSTHNDKRALFNQTHSLLGGCYVSSEVIADDEKTSESNSDTDDLTSSAQAPPLSPSDGGFVSASSDDDDGIVVKKPRL</sequence>
<dbReference type="Gene3D" id="1.10.472.10">
    <property type="entry name" value="Cyclin-like"/>
    <property type="match status" value="2"/>
</dbReference>
<reference evidence="5 6" key="1">
    <citation type="submission" date="2024-02" db="UniProtKB">
        <authorList>
            <consortium name="WormBaseParasite"/>
        </authorList>
    </citation>
    <scope>IDENTIFICATION</scope>
</reference>
<feature type="domain" description="Cyclin N-terminal" evidence="3">
    <location>
        <begin position="22"/>
        <end position="152"/>
    </location>
</feature>
<dbReference type="PANTHER" id="PTHR10026">
    <property type="entry name" value="CYCLIN"/>
    <property type="match status" value="1"/>
</dbReference>
<dbReference type="InterPro" id="IPR043198">
    <property type="entry name" value="Cyclin/Ssn8"/>
</dbReference>
<evidence type="ECO:0000259" key="3">
    <source>
        <dbReference type="Pfam" id="PF00134"/>
    </source>
</evidence>
<name>A0AAF3FAZ4_9BILA</name>
<dbReference type="WBParaSite" id="MBELARI_LOCUS21050">
    <property type="protein sequence ID" value="MBELARI_LOCUS21050"/>
    <property type="gene ID" value="MBELARI_LOCUS21050"/>
</dbReference>
<feature type="region of interest" description="Disordered" evidence="2">
    <location>
        <begin position="269"/>
        <end position="316"/>
    </location>
</feature>
<dbReference type="AlphaFoldDB" id="A0AAF3FAZ4"/>
<dbReference type="Pfam" id="PF21797">
    <property type="entry name" value="CycT2-like_C"/>
    <property type="match status" value="1"/>
</dbReference>
<keyword evidence="1" id="KW-0195">Cyclin</keyword>
<dbReference type="InterPro" id="IPR006671">
    <property type="entry name" value="Cyclin_N"/>
</dbReference>
<keyword evidence="4" id="KW-1185">Reference proteome</keyword>
<evidence type="ECO:0000256" key="1">
    <source>
        <dbReference type="ARBA" id="ARBA00023127"/>
    </source>
</evidence>
<evidence type="ECO:0000313" key="6">
    <source>
        <dbReference type="WBParaSite" id="MBELARI_LOCUS41"/>
    </source>
</evidence>
<evidence type="ECO:0000256" key="2">
    <source>
        <dbReference type="SAM" id="MobiDB-lite"/>
    </source>
</evidence>
<dbReference type="GO" id="GO:0006357">
    <property type="term" value="P:regulation of transcription by RNA polymerase II"/>
    <property type="evidence" value="ECO:0007669"/>
    <property type="project" value="InterPro"/>
</dbReference>
<evidence type="ECO:0000313" key="4">
    <source>
        <dbReference type="Proteomes" id="UP000887575"/>
    </source>
</evidence>
<dbReference type="WBParaSite" id="MBELARI_LOCUS41">
    <property type="protein sequence ID" value="MBELARI_LOCUS41"/>
    <property type="gene ID" value="MBELARI_LOCUS41"/>
</dbReference>
<organism evidence="4 6">
    <name type="scientific">Mesorhabditis belari</name>
    <dbReference type="NCBI Taxonomy" id="2138241"/>
    <lineage>
        <taxon>Eukaryota</taxon>
        <taxon>Metazoa</taxon>
        <taxon>Ecdysozoa</taxon>
        <taxon>Nematoda</taxon>
        <taxon>Chromadorea</taxon>
        <taxon>Rhabditida</taxon>
        <taxon>Rhabditina</taxon>
        <taxon>Rhabditomorpha</taxon>
        <taxon>Rhabditoidea</taxon>
        <taxon>Rhabditidae</taxon>
        <taxon>Mesorhabditinae</taxon>
        <taxon>Mesorhabditis</taxon>
    </lineage>
</organism>
<dbReference type="Proteomes" id="UP000887575">
    <property type="component" value="Unassembled WGS sequence"/>
</dbReference>